<feature type="transmembrane region" description="Helical" evidence="8">
    <location>
        <begin position="581"/>
        <end position="606"/>
    </location>
</feature>
<feature type="transmembrane region" description="Helical" evidence="8">
    <location>
        <begin position="38"/>
        <end position="56"/>
    </location>
</feature>
<dbReference type="Pfam" id="PF13231">
    <property type="entry name" value="PMT_2"/>
    <property type="match status" value="1"/>
</dbReference>
<evidence type="ECO:0000256" key="2">
    <source>
        <dbReference type="ARBA" id="ARBA00022475"/>
    </source>
</evidence>
<reference evidence="11" key="1">
    <citation type="submission" date="2017-09" db="EMBL/GenBank/DDBJ databases">
        <title>Depth-based differentiation of microbial function through sediment-hosted aquifers and enrichment of novel symbionts in the deep terrestrial subsurface.</title>
        <authorList>
            <person name="Probst A.J."/>
            <person name="Ladd B."/>
            <person name="Jarett J.K."/>
            <person name="Geller-Mcgrath D.E."/>
            <person name="Sieber C.M.K."/>
            <person name="Emerson J.B."/>
            <person name="Anantharaman K."/>
            <person name="Thomas B.C."/>
            <person name="Malmstrom R."/>
            <person name="Stieglmeier M."/>
            <person name="Klingl A."/>
            <person name="Woyke T."/>
            <person name="Ryan C.M."/>
            <person name="Banfield J.F."/>
        </authorList>
    </citation>
    <scope>NUCLEOTIDE SEQUENCE [LARGE SCALE GENOMIC DNA]</scope>
</reference>
<evidence type="ECO:0000256" key="8">
    <source>
        <dbReference type="SAM" id="Phobius"/>
    </source>
</evidence>
<dbReference type="GO" id="GO:0005886">
    <property type="term" value="C:plasma membrane"/>
    <property type="evidence" value="ECO:0007669"/>
    <property type="project" value="UniProtKB-SubCell"/>
</dbReference>
<dbReference type="GO" id="GO:0009103">
    <property type="term" value="P:lipopolysaccharide biosynthetic process"/>
    <property type="evidence" value="ECO:0007669"/>
    <property type="project" value="UniProtKB-ARBA"/>
</dbReference>
<feature type="transmembrane region" description="Helical" evidence="8">
    <location>
        <begin position="68"/>
        <end position="90"/>
    </location>
</feature>
<accession>A0A2M8EN21</accession>
<dbReference type="GO" id="GO:0016763">
    <property type="term" value="F:pentosyltransferase activity"/>
    <property type="evidence" value="ECO:0007669"/>
    <property type="project" value="TreeGrafter"/>
</dbReference>
<proteinExistence type="predicted"/>
<feature type="transmembrane region" description="Helical" evidence="8">
    <location>
        <begin position="360"/>
        <end position="383"/>
    </location>
</feature>
<keyword evidence="3" id="KW-0328">Glycosyltransferase</keyword>
<sequence length="743" mass="84739">MFKMDFSKLKPRADVGTILIVLFTSAIVGVYLNYHLIYIIPIFLILYILVIAKVILGKWRKTFLISPIQVISTILITTIIIANIFSYYFFSINIKYFPETFNSMIRFNIAFGKMSLISILSLLAYIFSSLFVGNFALRVFKRHTSKLAFAFLSIAMGLSILGTFFFIFASFGYLNLYTAGAVGLISIFINVNKLKIITTKIQVELNIYKILFALTSIIYVSTIIATSLRSFIYGPDGLRAYLSLTRYLAENHALPYTNYLPNAPFFTEILISPAYMIGEITTSIFTLNFLSLLYIVGFYLIAKDYIKSKSDYIILIPIILFPPFIQILAGEYKIDVFFAFFSSAVFYSFYKYIKSNEIKFAYLSAFFMAIAFLVKMTAAFYILPFGAYIGIKILSSKIKTKKKLLQSIIVILLAILPVLPWVILYKIEFPGIGLTGIGLSKYSKESPKNKDIHPCLYEIQAYEEKTYTRNFDKSIISYLKVPFFYLKATGTKAKSFSLLDAGILTISSFFIYISWLVIKRKNMVKDNSLKILGVLSLITLIPWFKMAPIYIWYVAPTLILLTLIAYVSILKNPDEQVRRFLKTITISFFGIYILTLAMIHSIAIYFPTGLSAKEAVSIFKEQKTSQETYLNNAEVAEIVNNDINSKILFTSAATFANVNFFINNYFDRAIYLDYYTQTFSETEVKEIISRFDIKYIVINNIAVDSDMKCLSESQKVAKETVMKLGDVILETSAFTLLEVKGLY</sequence>
<feature type="transmembrane region" description="Helical" evidence="8">
    <location>
        <begin position="280"/>
        <end position="300"/>
    </location>
</feature>
<comment type="subcellular location">
    <subcellularLocation>
        <location evidence="1">Cell membrane</location>
        <topology evidence="1">Multi-pass membrane protein</topology>
    </subcellularLocation>
</comment>
<feature type="domain" description="Glycosyltransferase RgtA/B/C/D-like" evidence="9">
    <location>
        <begin position="278"/>
        <end position="421"/>
    </location>
</feature>
<protein>
    <recommendedName>
        <fullName evidence="9">Glycosyltransferase RgtA/B/C/D-like domain-containing protein</fullName>
    </recommendedName>
</protein>
<feature type="transmembrane region" description="Helical" evidence="8">
    <location>
        <begin position="147"/>
        <end position="168"/>
    </location>
</feature>
<feature type="transmembrane region" description="Helical" evidence="8">
    <location>
        <begin position="110"/>
        <end position="135"/>
    </location>
</feature>
<comment type="caution">
    <text evidence="10">The sequence shown here is derived from an EMBL/GenBank/DDBJ whole genome shotgun (WGS) entry which is preliminary data.</text>
</comment>
<evidence type="ECO:0000256" key="1">
    <source>
        <dbReference type="ARBA" id="ARBA00004651"/>
    </source>
</evidence>
<feature type="transmembrane region" description="Helical" evidence="8">
    <location>
        <begin position="12"/>
        <end position="32"/>
    </location>
</feature>
<name>A0A2M8EN21_UNCKA</name>
<evidence type="ECO:0000256" key="4">
    <source>
        <dbReference type="ARBA" id="ARBA00022679"/>
    </source>
</evidence>
<feature type="transmembrane region" description="Helical" evidence="8">
    <location>
        <begin position="550"/>
        <end position="569"/>
    </location>
</feature>
<dbReference type="PANTHER" id="PTHR33908:SF11">
    <property type="entry name" value="MEMBRANE PROTEIN"/>
    <property type="match status" value="1"/>
</dbReference>
<organism evidence="10 11">
    <name type="scientific">candidate division WWE3 bacterium CG_4_9_14_0_2_um_filter_35_11</name>
    <dbReference type="NCBI Taxonomy" id="1975077"/>
    <lineage>
        <taxon>Bacteria</taxon>
        <taxon>Katanobacteria</taxon>
    </lineage>
</organism>
<dbReference type="InterPro" id="IPR038731">
    <property type="entry name" value="RgtA/B/C-like"/>
</dbReference>
<dbReference type="AlphaFoldDB" id="A0A2M8EN21"/>
<evidence type="ECO:0000256" key="7">
    <source>
        <dbReference type="ARBA" id="ARBA00023136"/>
    </source>
</evidence>
<keyword evidence="5 8" id="KW-0812">Transmembrane</keyword>
<keyword evidence="2" id="KW-1003">Cell membrane</keyword>
<evidence type="ECO:0000256" key="5">
    <source>
        <dbReference type="ARBA" id="ARBA00022692"/>
    </source>
</evidence>
<evidence type="ECO:0000259" key="9">
    <source>
        <dbReference type="Pfam" id="PF13231"/>
    </source>
</evidence>
<dbReference type="Proteomes" id="UP000229756">
    <property type="component" value="Unassembled WGS sequence"/>
</dbReference>
<evidence type="ECO:0000256" key="6">
    <source>
        <dbReference type="ARBA" id="ARBA00022989"/>
    </source>
</evidence>
<feature type="transmembrane region" description="Helical" evidence="8">
    <location>
        <begin position="174"/>
        <end position="191"/>
    </location>
</feature>
<feature type="transmembrane region" description="Helical" evidence="8">
    <location>
        <begin position="496"/>
        <end position="518"/>
    </location>
</feature>
<dbReference type="InterPro" id="IPR050297">
    <property type="entry name" value="LipidA_mod_glycosyltrf_83"/>
</dbReference>
<keyword evidence="6 8" id="KW-1133">Transmembrane helix</keyword>
<evidence type="ECO:0000313" key="11">
    <source>
        <dbReference type="Proteomes" id="UP000229756"/>
    </source>
</evidence>
<dbReference type="EMBL" id="PFSJ01000001">
    <property type="protein sequence ID" value="PJC24077.1"/>
    <property type="molecule type" value="Genomic_DNA"/>
</dbReference>
<evidence type="ECO:0000313" key="10">
    <source>
        <dbReference type="EMBL" id="PJC24077.1"/>
    </source>
</evidence>
<gene>
    <name evidence="10" type="ORF">CO058_00050</name>
</gene>
<dbReference type="PANTHER" id="PTHR33908">
    <property type="entry name" value="MANNOSYLTRANSFERASE YKCB-RELATED"/>
    <property type="match status" value="1"/>
</dbReference>
<evidence type="ECO:0000256" key="3">
    <source>
        <dbReference type="ARBA" id="ARBA00022676"/>
    </source>
</evidence>
<keyword evidence="4" id="KW-0808">Transferase</keyword>
<feature type="transmembrane region" description="Helical" evidence="8">
    <location>
        <begin position="312"/>
        <end position="329"/>
    </location>
</feature>
<feature type="transmembrane region" description="Helical" evidence="8">
    <location>
        <begin position="404"/>
        <end position="424"/>
    </location>
</feature>
<keyword evidence="7 8" id="KW-0472">Membrane</keyword>
<feature type="transmembrane region" description="Helical" evidence="8">
    <location>
        <begin position="211"/>
        <end position="232"/>
    </location>
</feature>
<feature type="transmembrane region" description="Helical" evidence="8">
    <location>
        <begin position="527"/>
        <end position="544"/>
    </location>
</feature>